<accession>A0A3N0YBC9</accession>
<dbReference type="Proteomes" id="UP000281406">
    <property type="component" value="Unassembled WGS sequence"/>
</dbReference>
<protein>
    <submittedName>
        <fullName evidence="1">Uncharacterized protein</fullName>
    </submittedName>
</protein>
<keyword evidence="2" id="KW-1185">Reference proteome</keyword>
<dbReference type="AlphaFoldDB" id="A0A3N0YBC9"/>
<proteinExistence type="predicted"/>
<dbReference type="Pfam" id="PF18744">
    <property type="entry name" value="SNAD1"/>
    <property type="match status" value="1"/>
</dbReference>
<dbReference type="InterPro" id="IPR040958">
    <property type="entry name" value="SNAD1"/>
</dbReference>
<reference evidence="1 2" key="1">
    <citation type="submission" date="2018-10" db="EMBL/GenBank/DDBJ databases">
        <title>Genome assembly for a Yunnan-Guizhou Plateau 3E fish, Anabarilius grahami (Regan), and its evolutionary and genetic applications.</title>
        <authorList>
            <person name="Jiang W."/>
        </authorList>
    </citation>
    <scope>NUCLEOTIDE SEQUENCE [LARGE SCALE GENOMIC DNA]</scope>
    <source>
        <strain evidence="1">AG-KIZ</strain>
        <tissue evidence="1">Muscle</tissue>
    </source>
</reference>
<sequence length="191" mass="21609">MLLYEMKGFYNNGQYAVAINVPQWQCQSGFTPKTSNFLTHDPPATVRLNTRPNSMNVYRGTEVIAAGFHINAHSEHLLMHPTNNSPLTHLMNGMNRCVVFYTLNSPCLNRCLNNNNLNNILQSLVELNAYQGIKAFVYTSIYTYDQNSPGLRNGLQQIANRVPLYRCDRDNCILCGRPGSNIPVLEQCLRP</sequence>
<gene>
    <name evidence="1" type="ORF">DPX16_13484</name>
</gene>
<evidence type="ECO:0000313" key="2">
    <source>
        <dbReference type="Proteomes" id="UP000281406"/>
    </source>
</evidence>
<comment type="caution">
    <text evidence="1">The sequence shown here is derived from an EMBL/GenBank/DDBJ whole genome shotgun (WGS) entry which is preliminary data.</text>
</comment>
<evidence type="ECO:0000313" key="1">
    <source>
        <dbReference type="EMBL" id="ROL43553.1"/>
    </source>
</evidence>
<dbReference type="EMBL" id="RJVU01047928">
    <property type="protein sequence ID" value="ROL43553.1"/>
    <property type="molecule type" value="Genomic_DNA"/>
</dbReference>
<name>A0A3N0YBC9_ANAGA</name>
<dbReference type="OrthoDB" id="8554583at2759"/>
<organism evidence="1 2">
    <name type="scientific">Anabarilius grahami</name>
    <name type="common">Kanglang fish</name>
    <name type="synonym">Barilius grahami</name>
    <dbReference type="NCBI Taxonomy" id="495550"/>
    <lineage>
        <taxon>Eukaryota</taxon>
        <taxon>Metazoa</taxon>
        <taxon>Chordata</taxon>
        <taxon>Craniata</taxon>
        <taxon>Vertebrata</taxon>
        <taxon>Euteleostomi</taxon>
        <taxon>Actinopterygii</taxon>
        <taxon>Neopterygii</taxon>
        <taxon>Teleostei</taxon>
        <taxon>Ostariophysi</taxon>
        <taxon>Cypriniformes</taxon>
        <taxon>Xenocyprididae</taxon>
        <taxon>Xenocypridinae</taxon>
        <taxon>Xenocypridinae incertae sedis</taxon>
        <taxon>Anabarilius</taxon>
    </lineage>
</organism>